<keyword evidence="2" id="KW-1185">Reference proteome</keyword>
<sequence>MNDTNKVDAYEALVQFLYRAPIGLVQAGLDGTIDMLNPMSSSLLMPLARDGSLDNLFTVLQTWRRSCAR</sequence>
<proteinExistence type="predicted"/>
<dbReference type="AlphaFoldDB" id="B9TJX4"/>
<name>B9TJX4_RICCO</name>
<dbReference type="EMBL" id="EQ984462">
    <property type="protein sequence ID" value="EEF23842.1"/>
    <property type="molecule type" value="Genomic_DNA"/>
</dbReference>
<protein>
    <submittedName>
        <fullName evidence="1">Uncharacterized protein</fullName>
    </submittedName>
</protein>
<dbReference type="Proteomes" id="UP000008311">
    <property type="component" value="Unassembled WGS sequence"/>
</dbReference>
<dbReference type="InParanoid" id="B9TJX4"/>
<reference evidence="2" key="1">
    <citation type="journal article" date="2010" name="Nat. Biotechnol.">
        <title>Draft genome sequence of the oilseed species Ricinus communis.</title>
        <authorList>
            <person name="Chan A.P."/>
            <person name="Crabtree J."/>
            <person name="Zhao Q."/>
            <person name="Lorenzi H."/>
            <person name="Orvis J."/>
            <person name="Puiu D."/>
            <person name="Melake-Berhan A."/>
            <person name="Jones K.M."/>
            <person name="Redman J."/>
            <person name="Chen G."/>
            <person name="Cahoon E.B."/>
            <person name="Gedil M."/>
            <person name="Stanke M."/>
            <person name="Haas B.J."/>
            <person name="Wortman J.R."/>
            <person name="Fraser-Liggett C.M."/>
            <person name="Ravel J."/>
            <person name="Rabinowicz P.D."/>
        </authorList>
    </citation>
    <scope>NUCLEOTIDE SEQUENCE [LARGE SCALE GENOMIC DNA]</scope>
    <source>
        <strain evidence="2">cv. Hale</strain>
    </source>
</reference>
<gene>
    <name evidence="1" type="ORF">RCOM_1794640</name>
</gene>
<organism evidence="1 2">
    <name type="scientific">Ricinus communis</name>
    <name type="common">Castor bean</name>
    <dbReference type="NCBI Taxonomy" id="3988"/>
    <lineage>
        <taxon>Eukaryota</taxon>
        <taxon>Viridiplantae</taxon>
        <taxon>Streptophyta</taxon>
        <taxon>Embryophyta</taxon>
        <taxon>Tracheophyta</taxon>
        <taxon>Spermatophyta</taxon>
        <taxon>Magnoliopsida</taxon>
        <taxon>eudicotyledons</taxon>
        <taxon>Gunneridae</taxon>
        <taxon>Pentapetalae</taxon>
        <taxon>rosids</taxon>
        <taxon>fabids</taxon>
        <taxon>Malpighiales</taxon>
        <taxon>Euphorbiaceae</taxon>
        <taxon>Acalyphoideae</taxon>
        <taxon>Acalypheae</taxon>
        <taxon>Ricinus</taxon>
    </lineage>
</organism>
<accession>B9TJX4</accession>
<evidence type="ECO:0000313" key="2">
    <source>
        <dbReference type="Proteomes" id="UP000008311"/>
    </source>
</evidence>
<evidence type="ECO:0000313" key="1">
    <source>
        <dbReference type="EMBL" id="EEF23842.1"/>
    </source>
</evidence>